<keyword evidence="5" id="KW-1185">Reference proteome</keyword>
<keyword evidence="2" id="KW-0012">Acyltransferase</keyword>
<organism evidence="4 5">
    <name type="scientific">Paenibacillus haidiansis</name>
    <dbReference type="NCBI Taxonomy" id="1574488"/>
    <lineage>
        <taxon>Bacteria</taxon>
        <taxon>Bacillati</taxon>
        <taxon>Bacillota</taxon>
        <taxon>Bacilli</taxon>
        <taxon>Bacillales</taxon>
        <taxon>Paenibacillaceae</taxon>
        <taxon>Paenibacillus</taxon>
    </lineage>
</organism>
<protein>
    <submittedName>
        <fullName evidence="4">GNAT family N-acetyltransferase</fullName>
    </submittedName>
</protein>
<dbReference type="CDD" id="cd04301">
    <property type="entry name" value="NAT_SF"/>
    <property type="match status" value="1"/>
</dbReference>
<evidence type="ECO:0000313" key="4">
    <source>
        <dbReference type="EMBL" id="MEF2967241.1"/>
    </source>
</evidence>
<feature type="domain" description="N-acetyltransferase" evidence="3">
    <location>
        <begin position="6"/>
        <end position="153"/>
    </location>
</feature>
<dbReference type="Pfam" id="PF00583">
    <property type="entry name" value="Acetyltransf_1"/>
    <property type="match status" value="1"/>
</dbReference>
<dbReference type="PROSITE" id="PS51186">
    <property type="entry name" value="GNAT"/>
    <property type="match status" value="1"/>
</dbReference>
<sequence length="153" mass="17431">MMHSSVHIRPASFADLGQVSSLFDQYRVYYGQASDPAGAKQFLFDLMERRESVIYLAIDSERENVVGFAQMYPVFSSLSMRRVWILNDLFVAGDLRGQGIGRRLLAAVTEYAALTKAKGIQLETGVENKGAQKLYERLGFVRDDEFYHYFLNL</sequence>
<proteinExistence type="predicted"/>
<dbReference type="RefSeq" id="WP_331847460.1">
    <property type="nucleotide sequence ID" value="NZ_JAZHPZ010000007.1"/>
</dbReference>
<name>A0ABU7VU72_9BACL</name>
<dbReference type="SUPFAM" id="SSF55729">
    <property type="entry name" value="Acyl-CoA N-acyltransferases (Nat)"/>
    <property type="match status" value="1"/>
</dbReference>
<accession>A0ABU7VU72</accession>
<dbReference type="PANTHER" id="PTHR43877">
    <property type="entry name" value="AMINOALKYLPHOSPHONATE N-ACETYLTRANSFERASE-RELATED-RELATED"/>
    <property type="match status" value="1"/>
</dbReference>
<keyword evidence="1" id="KW-0808">Transferase</keyword>
<evidence type="ECO:0000256" key="2">
    <source>
        <dbReference type="ARBA" id="ARBA00023315"/>
    </source>
</evidence>
<dbReference type="InterPro" id="IPR016181">
    <property type="entry name" value="Acyl_CoA_acyltransferase"/>
</dbReference>
<evidence type="ECO:0000313" key="5">
    <source>
        <dbReference type="Proteomes" id="UP001306950"/>
    </source>
</evidence>
<evidence type="ECO:0000256" key="1">
    <source>
        <dbReference type="ARBA" id="ARBA00022679"/>
    </source>
</evidence>
<comment type="caution">
    <text evidence="4">The sequence shown here is derived from an EMBL/GenBank/DDBJ whole genome shotgun (WGS) entry which is preliminary data.</text>
</comment>
<dbReference type="PANTHER" id="PTHR43877:SF2">
    <property type="entry name" value="AMINOALKYLPHOSPHONATE N-ACETYLTRANSFERASE-RELATED"/>
    <property type="match status" value="1"/>
</dbReference>
<reference evidence="4 5" key="1">
    <citation type="submission" date="2024-02" db="EMBL/GenBank/DDBJ databases">
        <title>A nitrogen-fixing paenibacillus bacterium.</title>
        <authorList>
            <person name="Zhang W.L."/>
            <person name="Chen S.F."/>
        </authorList>
    </citation>
    <scope>NUCLEOTIDE SEQUENCE [LARGE SCALE GENOMIC DNA]</scope>
    <source>
        <strain evidence="4 5">M1</strain>
    </source>
</reference>
<dbReference type="InterPro" id="IPR000182">
    <property type="entry name" value="GNAT_dom"/>
</dbReference>
<dbReference type="InterPro" id="IPR050832">
    <property type="entry name" value="Bact_Acetyltransf"/>
</dbReference>
<dbReference type="Proteomes" id="UP001306950">
    <property type="component" value="Unassembled WGS sequence"/>
</dbReference>
<evidence type="ECO:0000259" key="3">
    <source>
        <dbReference type="PROSITE" id="PS51186"/>
    </source>
</evidence>
<gene>
    <name evidence="4" type="ORF">V3851_15495</name>
</gene>
<dbReference type="EMBL" id="JAZHPZ010000007">
    <property type="protein sequence ID" value="MEF2967241.1"/>
    <property type="molecule type" value="Genomic_DNA"/>
</dbReference>
<dbReference type="Gene3D" id="3.40.630.30">
    <property type="match status" value="1"/>
</dbReference>